<evidence type="ECO:0000259" key="5">
    <source>
        <dbReference type="PROSITE" id="PS50006"/>
    </source>
</evidence>
<dbReference type="InterPro" id="IPR013083">
    <property type="entry name" value="Znf_RING/FYVE/PHD"/>
</dbReference>
<keyword evidence="3" id="KW-0862">Zinc</keyword>
<evidence type="ECO:0000313" key="7">
    <source>
        <dbReference type="Proteomes" id="UP000241890"/>
    </source>
</evidence>
<evidence type="ECO:0000256" key="4">
    <source>
        <dbReference type="SAM" id="MobiDB-lite"/>
    </source>
</evidence>
<feature type="region of interest" description="Disordered" evidence="4">
    <location>
        <begin position="245"/>
        <end position="328"/>
    </location>
</feature>
<dbReference type="PROSITE" id="PS50006">
    <property type="entry name" value="FHA_DOMAIN"/>
    <property type="match status" value="1"/>
</dbReference>
<organism evidence="6 7">
    <name type="scientific">Hondaea fermentalgiana</name>
    <dbReference type="NCBI Taxonomy" id="2315210"/>
    <lineage>
        <taxon>Eukaryota</taxon>
        <taxon>Sar</taxon>
        <taxon>Stramenopiles</taxon>
        <taxon>Bigyra</taxon>
        <taxon>Labyrinthulomycetes</taxon>
        <taxon>Thraustochytrida</taxon>
        <taxon>Thraustochytriidae</taxon>
        <taxon>Hondaea</taxon>
    </lineage>
</organism>
<accession>A0A2R5GEQ5</accession>
<dbReference type="Proteomes" id="UP000241890">
    <property type="component" value="Unassembled WGS sequence"/>
</dbReference>
<dbReference type="PANTHER" id="PTHR46210">
    <property type="entry name" value="FHA DOMAIN-CONTAINING PROTEIN"/>
    <property type="match status" value="1"/>
</dbReference>
<proteinExistence type="predicted"/>
<dbReference type="SMART" id="SM00744">
    <property type="entry name" value="RINGv"/>
    <property type="match status" value="1"/>
</dbReference>
<keyword evidence="7" id="KW-1185">Reference proteome</keyword>
<reference evidence="6 7" key="1">
    <citation type="submission" date="2017-12" db="EMBL/GenBank/DDBJ databases">
        <title>Sequencing, de novo assembly and annotation of complete genome of a new Thraustochytrid species, strain FCC1311.</title>
        <authorList>
            <person name="Sedici K."/>
            <person name="Godart F."/>
            <person name="Aiese Cigliano R."/>
            <person name="Sanseverino W."/>
            <person name="Barakat M."/>
            <person name="Ortet P."/>
            <person name="Marechal E."/>
            <person name="Cagnac O."/>
            <person name="Amato A."/>
        </authorList>
    </citation>
    <scope>NUCLEOTIDE SEQUENCE [LARGE SCALE GENOMIC DNA]</scope>
</reference>
<dbReference type="SUPFAM" id="SSF57850">
    <property type="entry name" value="RING/U-box"/>
    <property type="match status" value="1"/>
</dbReference>
<comment type="caution">
    <text evidence="6">The sequence shown here is derived from an EMBL/GenBank/DDBJ whole genome shotgun (WGS) entry which is preliminary data.</text>
</comment>
<dbReference type="EMBL" id="BEYU01000057">
    <property type="protein sequence ID" value="GBG29420.1"/>
    <property type="molecule type" value="Genomic_DNA"/>
</dbReference>
<gene>
    <name evidence="6" type="ORF">FCC1311_056412</name>
</gene>
<dbReference type="Pfam" id="PF12906">
    <property type="entry name" value="RINGv"/>
    <property type="match status" value="1"/>
</dbReference>
<dbReference type="PANTHER" id="PTHR46210:SF1">
    <property type="entry name" value="FHA DOMAIN-CONTAINING PROTEIN"/>
    <property type="match status" value="1"/>
</dbReference>
<dbReference type="AlphaFoldDB" id="A0A2R5GEQ5"/>
<name>A0A2R5GEQ5_9STRA</name>
<evidence type="ECO:0000256" key="2">
    <source>
        <dbReference type="ARBA" id="ARBA00022771"/>
    </source>
</evidence>
<dbReference type="OrthoDB" id="264354at2759"/>
<evidence type="ECO:0000256" key="1">
    <source>
        <dbReference type="ARBA" id="ARBA00022723"/>
    </source>
</evidence>
<feature type="domain" description="FHA" evidence="5">
    <location>
        <begin position="465"/>
        <end position="512"/>
    </location>
</feature>
<keyword evidence="1" id="KW-0479">Metal-binding</keyword>
<feature type="compositionally biased region" description="Basic and acidic residues" evidence="4">
    <location>
        <begin position="293"/>
        <end position="317"/>
    </location>
</feature>
<dbReference type="Gene3D" id="2.60.200.20">
    <property type="match status" value="1"/>
</dbReference>
<dbReference type="CDD" id="cd00060">
    <property type="entry name" value="FHA"/>
    <property type="match status" value="1"/>
</dbReference>
<dbReference type="SMART" id="SM00240">
    <property type="entry name" value="FHA"/>
    <property type="match status" value="1"/>
</dbReference>
<evidence type="ECO:0000313" key="6">
    <source>
        <dbReference type="EMBL" id="GBG29420.1"/>
    </source>
</evidence>
<dbReference type="SUPFAM" id="SSF49879">
    <property type="entry name" value="SMAD/FHA domain"/>
    <property type="match status" value="2"/>
</dbReference>
<keyword evidence="2" id="KW-0863">Zinc-finger</keyword>
<dbReference type="Pfam" id="PF00498">
    <property type="entry name" value="FHA"/>
    <property type="match status" value="1"/>
</dbReference>
<dbReference type="InterPro" id="IPR008984">
    <property type="entry name" value="SMAD_FHA_dom_sf"/>
</dbReference>
<dbReference type="GO" id="GO:0008270">
    <property type="term" value="F:zinc ion binding"/>
    <property type="evidence" value="ECO:0007669"/>
    <property type="project" value="UniProtKB-KW"/>
</dbReference>
<dbReference type="Gene3D" id="3.30.40.10">
    <property type="entry name" value="Zinc/RING finger domain, C3HC4 (zinc finger)"/>
    <property type="match status" value="1"/>
</dbReference>
<dbReference type="InterPro" id="IPR000253">
    <property type="entry name" value="FHA_dom"/>
</dbReference>
<evidence type="ECO:0000256" key="3">
    <source>
        <dbReference type="ARBA" id="ARBA00022833"/>
    </source>
</evidence>
<dbReference type="InterPro" id="IPR011016">
    <property type="entry name" value="Znf_RING-CH"/>
</dbReference>
<sequence>MASWGGARSLRAGSPRAGELAANVNGTAPDLDFGNHGAGRDQNNYVVHLDEVVGAEEDDQDEAHDLEHLGNDAALLRSRSASFPAGAHESLQRVANDGAGATASTASTRVSSPRGSHWHVIIKARTRLHNSQRVARKILYYDGKPGSSFSVGRSQSCDLRLDDDRCAALNALIHPVDEGGVSGIRLQPRARMYELVGPSRRNSSEAVIQVGSVIKVGSVSLEVTDLCTKESDDFVERFAQEINTSSSGRASIRSGDLQDNAKEGSSSASSKHDADSDGSVEGGASNEEADTEADAHRHGLADQHGESDDELEHRNSDHGTAAINDDDDDDEPMCYICWGGPDVSLTEDAENPEAGETSTVDSDVHHLTRQLEEHGRRPDGLRANPLIQNPCGKCSGSSRYVHLNCLLTWIKSSGSGHCSICNGPLPQHFSSPPPNIELKVVRHRRGQSWVGTRRFRLSFADRSEATIGRDVDADVRLGDRSVGSIHARLRFDHETREFRLSDCNSLGGTYLQVKSSIDLAPDVPVNLKIGRTQLTLRMTEKRSPRYNLPNPLVAWKR</sequence>
<dbReference type="InParanoid" id="A0A2R5GEQ5"/>
<protein>
    <submittedName>
        <fullName evidence="6">E3 ubiquitin-protein ligase MARCH11</fullName>
    </submittedName>
</protein>